<comment type="caution">
    <text evidence="8">The sequence shown here is derived from an EMBL/GenBank/DDBJ whole genome shotgun (WGS) entry which is preliminary data.</text>
</comment>
<feature type="compositionally biased region" description="Acidic residues" evidence="6">
    <location>
        <begin position="576"/>
        <end position="591"/>
    </location>
</feature>
<dbReference type="Proteomes" id="UP001642482">
    <property type="component" value="Unassembled WGS sequence"/>
</dbReference>
<dbReference type="InterPro" id="IPR014729">
    <property type="entry name" value="Rossmann-like_a/b/a_fold"/>
</dbReference>
<accession>A0ABP0C7W3</accession>
<name>A0ABP0C7W3_9PEZI</name>
<dbReference type="PANTHER" id="PTHR12196">
    <property type="entry name" value="DOMAIN OF UNKNOWN FUNCTION 71 DUF71 -CONTAINING PROTEIN"/>
    <property type="match status" value="1"/>
</dbReference>
<evidence type="ECO:0000256" key="6">
    <source>
        <dbReference type="SAM" id="MobiDB-lite"/>
    </source>
</evidence>
<dbReference type="Gene3D" id="3.40.50.620">
    <property type="entry name" value="HUPs"/>
    <property type="match status" value="1"/>
</dbReference>
<evidence type="ECO:0000259" key="7">
    <source>
        <dbReference type="Pfam" id="PF01902"/>
    </source>
</evidence>
<sequence length="793" mass="85590">MSLNVIALVSGGKDSFFSLLHCLAHGHRVVALANLYPEELDSNDDNDEEDLNSFMYQTVGHQVLPLYAEATGLPLYREPIRGQAVHSGREYHPGGEGDETESMTRLLRTVMEAHPEANAVCAGALLSTYQRTRVESVAVRLGLVSLAYLWKYTTLPVDGDYLSDLSASGFDARIIKVASGGLDETLLWTNVAVPAGRARIQRALQRLGLADAAGRRSGSLLGEGGEYETLVVDGPLSLFRGGSIAVADADRRVVHESGGTAWLQIKKATVVPRQPQEGVDDIHVNQPRLFDARFAGVLAALREGTETPSLDTLFLDDTTSFSLSSQPPLVTTWRVVPDTTLSPSISDATQSIVDQVRQRLADTSSTTSPTHSVVRTLVVLRRMADFPAFNAVYGTLFTGAPNPPSRVTIACGEGLPASFDVAVFLSVLEPTTAAGAARQGLHVQSRSYWAPANIGPYSQAVSLLAHAASGVGGPRVVSIAGQIPLVPASMDLPTEAVEAKEGGRESSTSTAPASFAFQTTLALQHLWRIGIDLDVQWWGSAVAYVPREPLSSLLPQKALAVSRAWRTAHEWKPKEVDEDGDDGDNDDEGPDLWDRKFDSRYALYGSGDGEDETPQLPDWDVLQSTSASCHTSSIPPVFLVEVQELPRSAPVEWHAQTGFSQVQASRGSRVQCRSWSNEASKTWSYQTVLTTTPKNDGDYDSEDDPQESRPAGQSQVVVQTTTAWAYQEGTKITLSEDDLTNVDMVYAEMHACEIPDSLVASTPVVPCFSLWNGRGEPLAAVVVRTQHGTGDVK</sequence>
<dbReference type="SUPFAM" id="SSF52402">
    <property type="entry name" value="Adenine nucleotide alpha hydrolases-like"/>
    <property type="match status" value="1"/>
</dbReference>
<feature type="domain" description="Diphthamide synthase" evidence="7">
    <location>
        <begin position="4"/>
        <end position="251"/>
    </location>
</feature>
<evidence type="ECO:0000256" key="4">
    <source>
        <dbReference type="ARBA" id="ARBA00031552"/>
    </source>
</evidence>
<dbReference type="CDD" id="cd06156">
    <property type="entry name" value="eu_AANH_C_2"/>
    <property type="match status" value="1"/>
</dbReference>
<evidence type="ECO:0000256" key="1">
    <source>
        <dbReference type="ARBA" id="ARBA00012089"/>
    </source>
</evidence>
<dbReference type="CDD" id="cd01994">
    <property type="entry name" value="AANH_PF0828-like"/>
    <property type="match status" value="1"/>
</dbReference>
<feature type="region of interest" description="Disordered" evidence="6">
    <location>
        <begin position="572"/>
        <end position="593"/>
    </location>
</feature>
<comment type="catalytic activity">
    <reaction evidence="5">
        <text>diphthine-[translation elongation factor 2] + NH4(+) + ATP = diphthamide-[translation elongation factor 2] + AMP + diphosphate + H(+)</text>
        <dbReference type="Rhea" id="RHEA:19753"/>
        <dbReference type="Rhea" id="RHEA-COMP:10172"/>
        <dbReference type="Rhea" id="RHEA-COMP:10174"/>
        <dbReference type="ChEBI" id="CHEBI:15378"/>
        <dbReference type="ChEBI" id="CHEBI:16692"/>
        <dbReference type="ChEBI" id="CHEBI:28938"/>
        <dbReference type="ChEBI" id="CHEBI:30616"/>
        <dbReference type="ChEBI" id="CHEBI:33019"/>
        <dbReference type="ChEBI" id="CHEBI:82696"/>
        <dbReference type="ChEBI" id="CHEBI:456215"/>
        <dbReference type="EC" id="6.3.1.14"/>
    </reaction>
</comment>
<protein>
    <recommendedName>
        <fullName evidence="2">Diphthine--ammonia ligase</fullName>
        <ecNumber evidence="1">6.3.1.14</ecNumber>
    </recommendedName>
    <alternativeName>
        <fullName evidence="3">Diphthamide synthase</fullName>
    </alternativeName>
    <alternativeName>
        <fullName evidence="4">Diphthamide synthetase</fullName>
    </alternativeName>
</protein>
<gene>
    <name evidence="8" type="ORF">SEUCBS140593_006529</name>
</gene>
<evidence type="ECO:0000256" key="5">
    <source>
        <dbReference type="ARBA" id="ARBA00048108"/>
    </source>
</evidence>
<dbReference type="NCBIfam" id="TIGR00290">
    <property type="entry name" value="MJ0570_dom"/>
    <property type="match status" value="1"/>
</dbReference>
<dbReference type="Pfam" id="PF01902">
    <property type="entry name" value="Diphthami_syn_2"/>
    <property type="match status" value="1"/>
</dbReference>
<dbReference type="EC" id="6.3.1.14" evidence="1"/>
<dbReference type="InterPro" id="IPR035959">
    <property type="entry name" value="RutC-like_sf"/>
</dbReference>
<dbReference type="EMBL" id="CAWUHD010000072">
    <property type="protein sequence ID" value="CAK7227301.1"/>
    <property type="molecule type" value="Genomic_DNA"/>
</dbReference>
<dbReference type="InterPro" id="IPR002761">
    <property type="entry name" value="Diphthami_syn_dom"/>
</dbReference>
<dbReference type="InterPro" id="IPR030662">
    <property type="entry name" value="DPH6/MJ0570"/>
</dbReference>
<dbReference type="Gene3D" id="3.30.1330.40">
    <property type="entry name" value="RutC-like"/>
    <property type="match status" value="2"/>
</dbReference>
<dbReference type="SUPFAM" id="SSF55298">
    <property type="entry name" value="YjgF-like"/>
    <property type="match status" value="2"/>
</dbReference>
<organism evidence="8 9">
    <name type="scientific">Sporothrix eucalyptigena</name>
    <dbReference type="NCBI Taxonomy" id="1812306"/>
    <lineage>
        <taxon>Eukaryota</taxon>
        <taxon>Fungi</taxon>
        <taxon>Dikarya</taxon>
        <taxon>Ascomycota</taxon>
        <taxon>Pezizomycotina</taxon>
        <taxon>Sordariomycetes</taxon>
        <taxon>Sordariomycetidae</taxon>
        <taxon>Ophiostomatales</taxon>
        <taxon>Ophiostomataceae</taxon>
        <taxon>Sporothrix</taxon>
    </lineage>
</organism>
<feature type="region of interest" description="Disordered" evidence="6">
    <location>
        <begin position="688"/>
        <end position="714"/>
    </location>
</feature>
<evidence type="ECO:0000256" key="2">
    <source>
        <dbReference type="ARBA" id="ARBA00018426"/>
    </source>
</evidence>
<keyword evidence="9" id="KW-1185">Reference proteome</keyword>
<dbReference type="Gene3D" id="3.90.1490.10">
    <property type="entry name" value="putative n-type atp pyrophosphatase, domain 2"/>
    <property type="match status" value="1"/>
</dbReference>
<evidence type="ECO:0000256" key="3">
    <source>
        <dbReference type="ARBA" id="ARBA00029814"/>
    </source>
</evidence>
<evidence type="ECO:0000313" key="9">
    <source>
        <dbReference type="Proteomes" id="UP001642482"/>
    </source>
</evidence>
<dbReference type="PANTHER" id="PTHR12196:SF2">
    <property type="entry name" value="DIPHTHINE--AMMONIA LIGASE"/>
    <property type="match status" value="1"/>
</dbReference>
<evidence type="ECO:0000313" key="8">
    <source>
        <dbReference type="EMBL" id="CAK7227301.1"/>
    </source>
</evidence>
<proteinExistence type="predicted"/>
<reference evidence="8 9" key="1">
    <citation type="submission" date="2024-01" db="EMBL/GenBank/DDBJ databases">
        <authorList>
            <person name="Allen C."/>
            <person name="Tagirdzhanova G."/>
        </authorList>
    </citation>
    <scope>NUCLEOTIDE SEQUENCE [LARGE SCALE GENOMIC DNA]</scope>
</reference>